<accession>A0ABP5C5N9</accession>
<evidence type="ECO:0000313" key="3">
    <source>
        <dbReference type="Proteomes" id="UP001500571"/>
    </source>
</evidence>
<protein>
    <submittedName>
        <fullName evidence="2">Uncharacterized protein</fullName>
    </submittedName>
</protein>
<gene>
    <name evidence="2" type="ORF">GCM10009798_15600</name>
</gene>
<proteinExistence type="predicted"/>
<dbReference type="EMBL" id="BAAAPB010000001">
    <property type="protein sequence ID" value="GAA1957096.1"/>
    <property type="molecule type" value="Genomic_DNA"/>
</dbReference>
<evidence type="ECO:0000313" key="2">
    <source>
        <dbReference type="EMBL" id="GAA1957096.1"/>
    </source>
</evidence>
<keyword evidence="3" id="KW-1185">Reference proteome</keyword>
<name>A0ABP5C5N9_9ACTN</name>
<organism evidence="2 3">
    <name type="scientific">Nocardioides panacihumi</name>
    <dbReference type="NCBI Taxonomy" id="400774"/>
    <lineage>
        <taxon>Bacteria</taxon>
        <taxon>Bacillati</taxon>
        <taxon>Actinomycetota</taxon>
        <taxon>Actinomycetes</taxon>
        <taxon>Propionibacteriales</taxon>
        <taxon>Nocardioidaceae</taxon>
        <taxon>Nocardioides</taxon>
    </lineage>
</organism>
<sequence>MIRLGAPKRPTSNAPKPPTRWNSARRMSRPNAIDARDAKYDAVIAQTIWAMLTTSIQPPVRRM</sequence>
<dbReference type="Proteomes" id="UP001500571">
    <property type="component" value="Unassembled WGS sequence"/>
</dbReference>
<evidence type="ECO:0000256" key="1">
    <source>
        <dbReference type="SAM" id="MobiDB-lite"/>
    </source>
</evidence>
<reference evidence="3" key="1">
    <citation type="journal article" date="2019" name="Int. J. Syst. Evol. Microbiol.">
        <title>The Global Catalogue of Microorganisms (GCM) 10K type strain sequencing project: providing services to taxonomists for standard genome sequencing and annotation.</title>
        <authorList>
            <consortium name="The Broad Institute Genomics Platform"/>
            <consortium name="The Broad Institute Genome Sequencing Center for Infectious Disease"/>
            <person name="Wu L."/>
            <person name="Ma J."/>
        </authorList>
    </citation>
    <scope>NUCLEOTIDE SEQUENCE [LARGE SCALE GENOMIC DNA]</scope>
    <source>
        <strain evidence="3">JCM 15309</strain>
    </source>
</reference>
<feature type="region of interest" description="Disordered" evidence="1">
    <location>
        <begin position="1"/>
        <end position="33"/>
    </location>
</feature>
<comment type="caution">
    <text evidence="2">The sequence shown here is derived from an EMBL/GenBank/DDBJ whole genome shotgun (WGS) entry which is preliminary data.</text>
</comment>